<sequence length="146" mass="15237">MITISPTIAWFIAAALVLALELFLTTAYLLAVSFGLAAGAIAAWAGFGFSGQILACAAAVALGCVAVLIYKKKFSGRKDDSMRLQNLDEGRLVRVDSVGSDGLAVVTYRGATWIARPGSASNLTPGVWTIESVDGTQLVLGERRGS</sequence>
<dbReference type="EMBL" id="WEHX01000003">
    <property type="protein sequence ID" value="KAB7662990.1"/>
    <property type="molecule type" value="Genomic_DNA"/>
</dbReference>
<organism evidence="2 3">
    <name type="scientific">Sutterella seckii</name>
    <dbReference type="NCBI Taxonomy" id="1944635"/>
    <lineage>
        <taxon>Bacteria</taxon>
        <taxon>Pseudomonadati</taxon>
        <taxon>Pseudomonadota</taxon>
        <taxon>Betaproteobacteria</taxon>
        <taxon>Burkholderiales</taxon>
        <taxon>Sutterellaceae</taxon>
        <taxon>Sutterella</taxon>
    </lineage>
</organism>
<accession>A0A6I1EZ33</accession>
<evidence type="ECO:0008006" key="4">
    <source>
        <dbReference type="Google" id="ProtNLM"/>
    </source>
</evidence>
<gene>
    <name evidence="2" type="ORF">GBM95_01465</name>
</gene>
<feature type="transmembrane region" description="Helical" evidence="1">
    <location>
        <begin position="37"/>
        <end position="70"/>
    </location>
</feature>
<name>A0A6I1EZ33_9BURK</name>
<protein>
    <recommendedName>
        <fullName evidence="4">NfeD family protein</fullName>
    </recommendedName>
</protein>
<evidence type="ECO:0000313" key="3">
    <source>
        <dbReference type="Proteomes" id="UP000430564"/>
    </source>
</evidence>
<evidence type="ECO:0000256" key="1">
    <source>
        <dbReference type="SAM" id="Phobius"/>
    </source>
</evidence>
<evidence type="ECO:0000313" key="2">
    <source>
        <dbReference type="EMBL" id="KAB7662990.1"/>
    </source>
</evidence>
<keyword evidence="1" id="KW-1133">Transmembrane helix</keyword>
<dbReference type="AlphaFoldDB" id="A0A6I1EZ33"/>
<feature type="transmembrane region" description="Helical" evidence="1">
    <location>
        <begin position="7"/>
        <end position="31"/>
    </location>
</feature>
<reference evidence="2 3" key="1">
    <citation type="submission" date="2019-10" db="EMBL/GenBank/DDBJ databases">
        <title>Genome diversity of Sutterella seckii.</title>
        <authorList>
            <person name="Chaplin A.V."/>
            <person name="Sokolova S.R."/>
            <person name="Mosin K.A."/>
            <person name="Ivanova E.L."/>
            <person name="Kochetkova T.O."/>
            <person name="Goltsov A.Y."/>
            <person name="Trofimov D.Y."/>
            <person name="Efimov B.A."/>
        </authorList>
    </citation>
    <scope>NUCLEOTIDE SEQUENCE [LARGE SCALE GENOMIC DNA]</scope>
    <source>
        <strain evidence="2 3">ASD393</strain>
    </source>
</reference>
<dbReference type="OrthoDB" id="5654021at2"/>
<keyword evidence="1" id="KW-0812">Transmembrane</keyword>
<comment type="caution">
    <text evidence="2">The sequence shown here is derived from an EMBL/GenBank/DDBJ whole genome shotgun (WGS) entry which is preliminary data.</text>
</comment>
<dbReference type="RefSeq" id="WP_152157468.1">
    <property type="nucleotide sequence ID" value="NZ_WEHX01000003.1"/>
</dbReference>
<dbReference type="Proteomes" id="UP000430564">
    <property type="component" value="Unassembled WGS sequence"/>
</dbReference>
<keyword evidence="1" id="KW-0472">Membrane</keyword>
<proteinExistence type="predicted"/>